<comment type="subcellular location">
    <subcellularLocation>
        <location evidence="2">Endosome membrane</location>
        <topology evidence="2">Peripheral membrane protein</topology>
    </subcellularLocation>
    <subcellularLocation>
        <location evidence="1">Vacuole membrane</location>
        <topology evidence="1">Peripheral membrane protein</topology>
    </subcellularLocation>
</comment>
<feature type="domain" description="PX" evidence="10">
    <location>
        <begin position="160"/>
        <end position="274"/>
    </location>
</feature>
<dbReference type="InterPro" id="IPR001683">
    <property type="entry name" value="PX_dom"/>
</dbReference>
<dbReference type="SMART" id="SM00312">
    <property type="entry name" value="PX"/>
    <property type="match status" value="1"/>
</dbReference>
<organism evidence="11 12">
    <name type="scientific">Metschnikowia bicuspidata</name>
    <dbReference type="NCBI Taxonomy" id="27322"/>
    <lineage>
        <taxon>Eukaryota</taxon>
        <taxon>Fungi</taxon>
        <taxon>Dikarya</taxon>
        <taxon>Ascomycota</taxon>
        <taxon>Saccharomycotina</taxon>
        <taxon>Pichiomycetes</taxon>
        <taxon>Metschnikowiaceae</taxon>
        <taxon>Metschnikowia</taxon>
    </lineage>
</organism>
<keyword evidence="5" id="KW-0967">Endosome</keyword>
<evidence type="ECO:0000259" key="10">
    <source>
        <dbReference type="PROSITE" id="PS50195"/>
    </source>
</evidence>
<evidence type="ECO:0000256" key="7">
    <source>
        <dbReference type="ARBA" id="ARBA00033728"/>
    </source>
</evidence>
<proteinExistence type="inferred from homology"/>
<dbReference type="CDD" id="cd07280">
    <property type="entry name" value="PX_YPT35"/>
    <property type="match status" value="1"/>
</dbReference>
<comment type="function">
    <text evidence="7">Recruits the lipid transfer protein VPS13 to endosomal and vacuolar membranes.</text>
</comment>
<dbReference type="GO" id="GO:0010008">
    <property type="term" value="C:endosome membrane"/>
    <property type="evidence" value="ECO:0007669"/>
    <property type="project" value="UniProtKB-SubCell"/>
</dbReference>
<dbReference type="PROSITE" id="PS50195">
    <property type="entry name" value="PX"/>
    <property type="match status" value="1"/>
</dbReference>
<dbReference type="Pfam" id="PF00787">
    <property type="entry name" value="PX"/>
    <property type="match status" value="1"/>
</dbReference>
<dbReference type="InterPro" id="IPR036871">
    <property type="entry name" value="PX_dom_sf"/>
</dbReference>
<dbReference type="GO" id="GO:0005774">
    <property type="term" value="C:vacuolar membrane"/>
    <property type="evidence" value="ECO:0007669"/>
    <property type="project" value="UniProtKB-SubCell"/>
</dbReference>
<protein>
    <recommendedName>
        <fullName evidence="8">Endosomal/vacuolar adapter protein YPT35</fullName>
    </recommendedName>
    <alternativeName>
        <fullName evidence="9">PX domain-containing protein YPT35</fullName>
    </alternativeName>
</protein>
<dbReference type="InterPro" id="IPR037917">
    <property type="entry name" value="Ypt35_PX"/>
</dbReference>
<keyword evidence="4" id="KW-0926">Vacuole</keyword>
<dbReference type="SUPFAM" id="SSF64268">
    <property type="entry name" value="PX domain"/>
    <property type="match status" value="1"/>
</dbReference>
<dbReference type="Proteomes" id="UP000268321">
    <property type="component" value="Unassembled WGS sequence"/>
</dbReference>
<gene>
    <name evidence="11" type="ORF">METBISCDRAFT_26636</name>
</gene>
<accession>A0A4P9ZEJ3</accession>
<name>A0A4P9ZEJ3_9ASCO</name>
<evidence type="ECO:0000313" key="12">
    <source>
        <dbReference type="Proteomes" id="UP000268321"/>
    </source>
</evidence>
<evidence type="ECO:0000313" key="11">
    <source>
        <dbReference type="EMBL" id="RKP31416.1"/>
    </source>
</evidence>
<evidence type="ECO:0000256" key="3">
    <source>
        <dbReference type="ARBA" id="ARBA00007426"/>
    </source>
</evidence>
<keyword evidence="6" id="KW-0472">Membrane</keyword>
<dbReference type="AlphaFoldDB" id="A0A4P9ZEJ3"/>
<keyword evidence="12" id="KW-1185">Reference proteome</keyword>
<evidence type="ECO:0000256" key="2">
    <source>
        <dbReference type="ARBA" id="ARBA00004481"/>
    </source>
</evidence>
<evidence type="ECO:0000256" key="9">
    <source>
        <dbReference type="ARBA" id="ARBA00033785"/>
    </source>
</evidence>
<reference evidence="12" key="1">
    <citation type="journal article" date="2018" name="Nat. Microbiol.">
        <title>Leveraging single-cell genomics to expand the fungal tree of life.</title>
        <authorList>
            <person name="Ahrendt S.R."/>
            <person name="Quandt C.A."/>
            <person name="Ciobanu D."/>
            <person name="Clum A."/>
            <person name="Salamov A."/>
            <person name="Andreopoulos B."/>
            <person name="Cheng J.F."/>
            <person name="Woyke T."/>
            <person name="Pelin A."/>
            <person name="Henrissat B."/>
            <person name="Reynolds N.K."/>
            <person name="Benny G.L."/>
            <person name="Smith M.E."/>
            <person name="James T.Y."/>
            <person name="Grigoriev I.V."/>
        </authorList>
    </citation>
    <scope>NUCLEOTIDE SEQUENCE [LARGE SCALE GENOMIC DNA]</scope>
    <source>
        <strain evidence="12">Baker2002</strain>
    </source>
</reference>
<dbReference type="OrthoDB" id="10254720at2759"/>
<evidence type="ECO:0000256" key="4">
    <source>
        <dbReference type="ARBA" id="ARBA00022554"/>
    </source>
</evidence>
<evidence type="ECO:0000256" key="1">
    <source>
        <dbReference type="ARBA" id="ARBA00004148"/>
    </source>
</evidence>
<evidence type="ECO:0000256" key="6">
    <source>
        <dbReference type="ARBA" id="ARBA00023136"/>
    </source>
</evidence>
<comment type="similarity">
    <text evidence="3">Belongs to the YPT35 family.</text>
</comment>
<evidence type="ECO:0000256" key="5">
    <source>
        <dbReference type="ARBA" id="ARBA00022753"/>
    </source>
</evidence>
<dbReference type="Gene3D" id="3.30.1520.10">
    <property type="entry name" value="Phox-like domain"/>
    <property type="match status" value="1"/>
</dbReference>
<evidence type="ECO:0000256" key="8">
    <source>
        <dbReference type="ARBA" id="ARBA00033774"/>
    </source>
</evidence>
<dbReference type="GO" id="GO:0032266">
    <property type="term" value="F:phosphatidylinositol-3-phosphate binding"/>
    <property type="evidence" value="ECO:0007669"/>
    <property type="project" value="InterPro"/>
</dbReference>
<dbReference type="EMBL" id="ML004442">
    <property type="protein sequence ID" value="RKP31416.1"/>
    <property type="molecule type" value="Genomic_DNA"/>
</dbReference>
<sequence>MEARTYGVHSYNIFSAEVSGLSVLFASKTVDPETYFMDPESKEIRKLSKEQYLVFNSDVLTFATTEFPVQFEFNSEREIEGFNFFVCNDLTADRKLVRFQRNDAESNNPKSLAPYKFLMTSQRNNNPKPAAAAGAPGVPGALPLANAGATQNAMGAVSLAGLVALLHHTVSGDGFSALYVVWTIRIVVDDAIHSLILIYKRYRDIYRFREQLVKEFPTDHIPVLPPKDIFSLGRIHGLQLWLESRRKGLQWFMANVLLNPKYQHHQAITDFVLS</sequence>